<dbReference type="Pfam" id="PF03167">
    <property type="entry name" value="UDG"/>
    <property type="match status" value="1"/>
</dbReference>
<sequence length="222" mass="24165">MPLLTPQPSLALDTAQTAHNTLPDTLAAIGACTACAAKLPLGPRPVVHAFPQARLLIAGQAPGRRVHETGISFNDASGERLRGWLGMDHATFYDSGLVALVPMAFCYPGVLPKGGDRPPPPLCARLWRRTLLAHMPDIRLTLLVGSYSQNHVLGKCSVFERTLHFQDFLPQGYFPLPHPSWRTGQWERHTPEFGQTVLPALRQAVATALGRPITPQAIAHTL</sequence>
<gene>
    <name evidence="2" type="ORF">FLP30_03855</name>
</gene>
<name>A0A5C1YNC8_9PROT</name>
<reference evidence="2 3" key="1">
    <citation type="submission" date="2019-09" db="EMBL/GenBank/DDBJ databases">
        <title>Genome sequencing of strain KACC 21233.</title>
        <authorList>
            <person name="Heo J."/>
            <person name="Kim S.-J."/>
            <person name="Kim J.-S."/>
            <person name="Hong S.-B."/>
            <person name="Kwon S.-W."/>
        </authorList>
    </citation>
    <scope>NUCLEOTIDE SEQUENCE [LARGE SCALE GENOMIC DNA]</scope>
    <source>
        <strain evidence="2 3">KACC 21233</strain>
    </source>
</reference>
<organism evidence="2 3">
    <name type="scientific">Acetobacter vaccinii</name>
    <dbReference type="NCBI Taxonomy" id="2592655"/>
    <lineage>
        <taxon>Bacteria</taxon>
        <taxon>Pseudomonadati</taxon>
        <taxon>Pseudomonadota</taxon>
        <taxon>Alphaproteobacteria</taxon>
        <taxon>Acetobacterales</taxon>
        <taxon>Acetobacteraceae</taxon>
        <taxon>Acetobacter</taxon>
    </lineage>
</organism>
<dbReference type="AlphaFoldDB" id="A0A5C1YNC8"/>
<accession>A0A5C1YNC8</accession>
<proteinExistence type="predicted"/>
<dbReference type="EMBL" id="CP043506">
    <property type="protein sequence ID" value="QEO16985.1"/>
    <property type="molecule type" value="Genomic_DNA"/>
</dbReference>
<dbReference type="Proteomes" id="UP000324536">
    <property type="component" value="Chromosome"/>
</dbReference>
<dbReference type="InterPro" id="IPR036895">
    <property type="entry name" value="Uracil-DNA_glycosylase-like_sf"/>
</dbReference>
<evidence type="ECO:0000313" key="3">
    <source>
        <dbReference type="Proteomes" id="UP000324536"/>
    </source>
</evidence>
<dbReference type="PANTHER" id="PTHR42160:SF1">
    <property type="entry name" value="URACIL-DNA GLYCOSYLASE SUPERFAMILY PROTEIN"/>
    <property type="match status" value="1"/>
</dbReference>
<dbReference type="KEGG" id="acek:FLP30_03855"/>
<evidence type="ECO:0000313" key="2">
    <source>
        <dbReference type="EMBL" id="QEO16985.1"/>
    </source>
</evidence>
<dbReference type="Gene3D" id="3.40.470.10">
    <property type="entry name" value="Uracil-DNA glycosylase-like domain"/>
    <property type="match status" value="1"/>
</dbReference>
<dbReference type="SUPFAM" id="SSF52141">
    <property type="entry name" value="Uracil-DNA glycosylase-like"/>
    <property type="match status" value="1"/>
</dbReference>
<dbReference type="InterPro" id="IPR047124">
    <property type="entry name" value="HI_0220.2"/>
</dbReference>
<keyword evidence="3" id="KW-1185">Reference proteome</keyword>
<protein>
    <submittedName>
        <fullName evidence="2">Uracil-DNA glycosylase family protein</fullName>
    </submittedName>
</protein>
<dbReference type="InterPro" id="IPR005122">
    <property type="entry name" value="Uracil-DNA_glycosylase-like"/>
</dbReference>
<dbReference type="RefSeq" id="WP_149278665.1">
    <property type="nucleotide sequence ID" value="NZ_CP043506.1"/>
</dbReference>
<dbReference type="PANTHER" id="PTHR42160">
    <property type="entry name" value="URACIL-DNA GLYCOSYLASE SUPERFAMILY PROTEIN"/>
    <property type="match status" value="1"/>
</dbReference>
<dbReference type="SMART" id="SM00986">
    <property type="entry name" value="UDG"/>
    <property type="match status" value="1"/>
</dbReference>
<feature type="domain" description="Uracil-DNA glycosylase-like" evidence="1">
    <location>
        <begin position="46"/>
        <end position="202"/>
    </location>
</feature>
<dbReference type="SMART" id="SM00987">
    <property type="entry name" value="UreE_C"/>
    <property type="match status" value="1"/>
</dbReference>
<evidence type="ECO:0000259" key="1">
    <source>
        <dbReference type="SMART" id="SM00986"/>
    </source>
</evidence>
<dbReference type="OrthoDB" id="9789139at2"/>
<dbReference type="CDD" id="cd10033">
    <property type="entry name" value="UDG_like"/>
    <property type="match status" value="1"/>
</dbReference>